<feature type="region of interest" description="Disordered" evidence="1">
    <location>
        <begin position="74"/>
        <end position="93"/>
    </location>
</feature>
<reference evidence="2 3" key="1">
    <citation type="submission" date="2020-03" db="EMBL/GenBank/DDBJ databases">
        <title>Whole genome shotgun sequence of Phytohabitans rumicis NBRC 108638.</title>
        <authorList>
            <person name="Komaki H."/>
            <person name="Tamura T."/>
        </authorList>
    </citation>
    <scope>NUCLEOTIDE SEQUENCE [LARGE SCALE GENOMIC DNA]</scope>
    <source>
        <strain evidence="2 3">NBRC 108638</strain>
    </source>
</reference>
<feature type="compositionally biased region" description="Polar residues" evidence="1">
    <location>
        <begin position="1"/>
        <end position="13"/>
    </location>
</feature>
<dbReference type="Proteomes" id="UP000482960">
    <property type="component" value="Unassembled WGS sequence"/>
</dbReference>
<dbReference type="GO" id="GO:0016491">
    <property type="term" value="F:oxidoreductase activity"/>
    <property type="evidence" value="ECO:0007669"/>
    <property type="project" value="InterPro"/>
</dbReference>
<dbReference type="AlphaFoldDB" id="A0A6V8KYR6"/>
<reference evidence="2 3" key="2">
    <citation type="submission" date="2020-03" db="EMBL/GenBank/DDBJ databases">
        <authorList>
            <person name="Ichikawa N."/>
            <person name="Kimura A."/>
            <person name="Kitahashi Y."/>
            <person name="Uohara A."/>
        </authorList>
    </citation>
    <scope>NUCLEOTIDE SEQUENCE [LARGE SCALE GENOMIC DNA]</scope>
    <source>
        <strain evidence="2 3">NBRC 108638</strain>
    </source>
</reference>
<evidence type="ECO:0000313" key="2">
    <source>
        <dbReference type="EMBL" id="GFJ86987.1"/>
    </source>
</evidence>
<organism evidence="2 3">
    <name type="scientific">Phytohabitans rumicis</name>
    <dbReference type="NCBI Taxonomy" id="1076125"/>
    <lineage>
        <taxon>Bacteria</taxon>
        <taxon>Bacillati</taxon>
        <taxon>Actinomycetota</taxon>
        <taxon>Actinomycetes</taxon>
        <taxon>Micromonosporales</taxon>
        <taxon>Micromonosporaceae</taxon>
    </lineage>
</organism>
<accession>A0A6V8KYR6</accession>
<gene>
    <name evidence="2" type="ORF">Prum_006290</name>
</gene>
<name>A0A6V8KYR6_9ACTN</name>
<sequence>MSGTTALPRTTTPRHAEGMGMPTVGQLARRDRTGPDRAAVQLSHRTPATREALRRVISGIGHPYLVLRLGLADPDVAGPPHTPRLPGAQTIDD</sequence>
<dbReference type="InterPro" id="IPR000415">
    <property type="entry name" value="Nitroreductase-like"/>
</dbReference>
<feature type="region of interest" description="Disordered" evidence="1">
    <location>
        <begin position="1"/>
        <end position="46"/>
    </location>
</feature>
<dbReference type="EMBL" id="BLPG01000001">
    <property type="protein sequence ID" value="GFJ86987.1"/>
    <property type="molecule type" value="Genomic_DNA"/>
</dbReference>
<evidence type="ECO:0000313" key="3">
    <source>
        <dbReference type="Proteomes" id="UP000482960"/>
    </source>
</evidence>
<proteinExistence type="predicted"/>
<evidence type="ECO:0000256" key="1">
    <source>
        <dbReference type="SAM" id="MobiDB-lite"/>
    </source>
</evidence>
<dbReference type="Gene3D" id="3.40.109.10">
    <property type="entry name" value="NADH Oxidase"/>
    <property type="match status" value="1"/>
</dbReference>
<comment type="caution">
    <text evidence="2">The sequence shown here is derived from an EMBL/GenBank/DDBJ whole genome shotgun (WGS) entry which is preliminary data.</text>
</comment>
<keyword evidence="3" id="KW-1185">Reference proteome</keyword>
<protein>
    <submittedName>
        <fullName evidence="2">Uncharacterized protein</fullName>
    </submittedName>
</protein>